<dbReference type="GO" id="GO:0000278">
    <property type="term" value="P:mitotic cell cycle"/>
    <property type="evidence" value="ECO:0007669"/>
    <property type="project" value="TreeGrafter"/>
</dbReference>
<evidence type="ECO:0000256" key="1">
    <source>
        <dbReference type="ARBA" id="ARBA00023054"/>
    </source>
</evidence>
<dbReference type="Proteomes" id="UP000243217">
    <property type="component" value="Unassembled WGS sequence"/>
</dbReference>
<dbReference type="InterPro" id="IPR019347">
    <property type="entry name" value="Axonemal_dynein_light_chain"/>
</dbReference>
<dbReference type="GO" id="GO:0003677">
    <property type="term" value="F:DNA binding"/>
    <property type="evidence" value="ECO:0007669"/>
    <property type="project" value="UniProtKB-KW"/>
</dbReference>
<evidence type="ECO:0000313" key="6">
    <source>
        <dbReference type="EMBL" id="OQR91614.1"/>
    </source>
</evidence>
<dbReference type="PANTHER" id="PTHR10670:SF0">
    <property type="entry name" value="DNA POLYMERASE EPSILON CATALYTIC SUBUNIT A"/>
    <property type="match status" value="1"/>
</dbReference>
<dbReference type="Pfam" id="PF08490">
    <property type="entry name" value="DUF1744"/>
    <property type="match status" value="1"/>
</dbReference>
<feature type="region of interest" description="Disordered" evidence="4">
    <location>
        <begin position="9"/>
        <end position="28"/>
    </location>
</feature>
<feature type="compositionally biased region" description="Basic residues" evidence="4">
    <location>
        <begin position="9"/>
        <end position="18"/>
    </location>
</feature>
<keyword evidence="2" id="KW-0235">DNA replication</keyword>
<dbReference type="GO" id="GO:0008622">
    <property type="term" value="C:epsilon DNA polymerase complex"/>
    <property type="evidence" value="ECO:0007669"/>
    <property type="project" value="InterPro"/>
</dbReference>
<dbReference type="InterPro" id="IPR029703">
    <property type="entry name" value="POL2"/>
</dbReference>
<organism evidence="6 7">
    <name type="scientific">Thraustotheca clavata</name>
    <dbReference type="NCBI Taxonomy" id="74557"/>
    <lineage>
        <taxon>Eukaryota</taxon>
        <taxon>Sar</taxon>
        <taxon>Stramenopiles</taxon>
        <taxon>Oomycota</taxon>
        <taxon>Saprolegniomycetes</taxon>
        <taxon>Saprolegniales</taxon>
        <taxon>Achlyaceae</taxon>
        <taxon>Thraustotheca</taxon>
    </lineage>
</organism>
<reference evidence="6 7" key="1">
    <citation type="journal article" date="2014" name="Genome Biol. Evol.">
        <title>The secreted proteins of Achlya hypogyna and Thraustotheca clavata identify the ancestral oomycete secretome and reveal gene acquisitions by horizontal gene transfer.</title>
        <authorList>
            <person name="Misner I."/>
            <person name="Blouin N."/>
            <person name="Leonard G."/>
            <person name="Richards T.A."/>
            <person name="Lane C.E."/>
        </authorList>
    </citation>
    <scope>NUCLEOTIDE SEQUENCE [LARGE SCALE GENOMIC DNA]</scope>
    <source>
        <strain evidence="6 7">ATCC 34112</strain>
    </source>
</reference>
<keyword evidence="2" id="KW-0808">Transferase</keyword>
<evidence type="ECO:0000313" key="7">
    <source>
        <dbReference type="Proteomes" id="UP000243217"/>
    </source>
</evidence>
<feature type="non-terminal residue" evidence="6">
    <location>
        <position position="1"/>
    </location>
</feature>
<keyword evidence="2" id="KW-0004">4Fe-4S</keyword>
<dbReference type="SMART" id="SM01159">
    <property type="entry name" value="DUF1744"/>
    <property type="match status" value="1"/>
</dbReference>
<dbReference type="EC" id="2.7.7.7" evidence="2"/>
<dbReference type="GO" id="GO:0006272">
    <property type="term" value="P:leading strand elongation"/>
    <property type="evidence" value="ECO:0007669"/>
    <property type="project" value="TreeGrafter"/>
</dbReference>
<comment type="subcellular location">
    <subcellularLocation>
        <location evidence="2">Nucleus</location>
    </subcellularLocation>
</comment>
<keyword evidence="1 3" id="KW-0175">Coiled coil</keyword>
<keyword evidence="2" id="KW-0863">Zinc-finger</keyword>
<comment type="function">
    <text evidence="2">DNA polymerase II participates in chromosomal DNA replication.</text>
</comment>
<keyword evidence="2" id="KW-0238">DNA-binding</keyword>
<comment type="similarity">
    <text evidence="2">Belongs to the DNA polymerase type-B family.</text>
</comment>
<dbReference type="GO" id="GO:0005737">
    <property type="term" value="C:cytoplasm"/>
    <property type="evidence" value="ECO:0007669"/>
    <property type="project" value="UniProtKB-ARBA"/>
</dbReference>
<dbReference type="InterPro" id="IPR013697">
    <property type="entry name" value="DNA_pol_e_suA_C"/>
</dbReference>
<dbReference type="GO" id="GO:0045004">
    <property type="term" value="P:DNA replication proofreading"/>
    <property type="evidence" value="ECO:0007669"/>
    <property type="project" value="TreeGrafter"/>
</dbReference>
<protein>
    <recommendedName>
        <fullName evidence="2">DNA polymerase epsilon catalytic subunit</fullName>
        <ecNumber evidence="2">2.7.7.7</ecNumber>
    </recommendedName>
</protein>
<dbReference type="GO" id="GO:0051539">
    <property type="term" value="F:4 iron, 4 sulfur cluster binding"/>
    <property type="evidence" value="ECO:0007669"/>
    <property type="project" value="UniProtKB-KW"/>
</dbReference>
<dbReference type="OrthoDB" id="10060449at2759"/>
<evidence type="ECO:0000256" key="3">
    <source>
        <dbReference type="SAM" id="Coils"/>
    </source>
</evidence>
<comment type="cofactor">
    <cofactor evidence="2">
        <name>[4Fe-4S] cluster</name>
        <dbReference type="ChEBI" id="CHEBI:49883"/>
    </cofactor>
</comment>
<comment type="caution">
    <text evidence="6">The sequence shown here is derived from an EMBL/GenBank/DDBJ whole genome shotgun (WGS) entry which is preliminary data.</text>
</comment>
<keyword evidence="2" id="KW-0411">Iron-sulfur</keyword>
<feature type="region of interest" description="Disordered" evidence="4">
    <location>
        <begin position="894"/>
        <end position="919"/>
    </location>
</feature>
<dbReference type="PANTHER" id="PTHR10670">
    <property type="entry name" value="DNA POLYMERASE EPSILON CATALYTIC SUBUNIT A"/>
    <property type="match status" value="1"/>
</dbReference>
<dbReference type="AlphaFoldDB" id="A0A1V9Z0Q1"/>
<keyword evidence="2" id="KW-0479">Metal-binding</keyword>
<dbReference type="GO" id="GO:0008270">
    <property type="term" value="F:zinc ion binding"/>
    <property type="evidence" value="ECO:0007669"/>
    <property type="project" value="UniProtKB-KW"/>
</dbReference>
<dbReference type="Pfam" id="PF23250">
    <property type="entry name" value="zf_DPOE_2"/>
    <property type="match status" value="1"/>
</dbReference>
<feature type="domain" description="DNA polymerase epsilon catalytic subunit A C-terminal" evidence="5">
    <location>
        <begin position="252"/>
        <end position="608"/>
    </location>
</feature>
<keyword evidence="2" id="KW-0862">Zinc</keyword>
<evidence type="ECO:0000256" key="4">
    <source>
        <dbReference type="SAM" id="MobiDB-lite"/>
    </source>
</evidence>
<dbReference type="GO" id="GO:0006287">
    <property type="term" value="P:base-excision repair, gap-filling"/>
    <property type="evidence" value="ECO:0007669"/>
    <property type="project" value="TreeGrafter"/>
</dbReference>
<gene>
    <name evidence="6" type="ORF">THRCLA_08934</name>
</gene>
<sequence length="1121" mass="126718">EDWLKARKAGWKAKRLARKQQQDPRTGKRIKASGVESFVVNSATKNDDVIWHIVELQEGEESGLFHIWACTTTSFGTSQLQSFQLKVAKTIYLAGDVSHLDGRYVTRFLPHHTSPQLILQLELSEAQWKKNRKDVLQAMEDASIQGVYESQVTASSRALWTLGCVAKVLTKAGNSTTHLYQMNEIQPKVLSPNLYLHETVELQRIVLYISTNQKQQVGMWSIVVVDSELNVKSSTNWMVDRGLGDAPVRQKDWQTMWSQLQMTSTLPKIQTNIVKSIADVVTGVNTALAKYRDIPSIVMAHVPQWINTKKLRQQFRGLDAFPMIVLGDHETFPALTWRTELPQRLLSRVQQVDAQWKDVLECARYSQLPIGNMTGDPAIVMLDATFARILTRQQHLLWASSTSAPDLGGIEIPQFDSLQITTESIPVCVPGAYQEYSVELSLDGLAIQAMLVAAELNHNSGNGSVEEIGNCAETFRLLRLVATNLFKDFMSTRSEMADHLLQHFYRWVSSPSSLLYDPALHKKVKSCMHTLLLNLLAECRRLGATIIYADTSRILLSTGKNTIESAHAYIRFVSRTLSAHPWYQVLSLSPSAFYSDMLFLDIENMGGMLYPPDSTQAQGELLSKWNIARYLPQGVDEYFMILVGQFIKRRYEFVQRQDKSSNQSNDTEAGLKEYTQKIVTNYFTEKLLRLVPEITSHSSLEFPVLAGSHLAWKHPALELVKCVCHVWSLDTSVQGQVQQLKRALLKTMGISEYSDEAAFVNPSKSFVLNDIICTNCNSCRDVDLCREPGLMENNSNLPENQDGTPSNPWQCPRCYHLYDMAALEMRLVDLVQSQYSLPYQQTDVVCVKCRLPTEGHLRQLCVCSGTLVNSHCTKMLPPHSSLVKYDSPILISTTKDKKANGKKSKKDNDKATGNNGIPSIAAASTTQTEDILNSILPPKEWTEDGQLWVQYVSSTPATRLDVINLQEQLDLKLQQKQARETGICPVREELYAQCFDELIRQITINCAERGLLLLRVRVETRMSIAAYQTLYESSIAFGMRKALMAEQKKMDAEQKLKQLEADRNELVGQVEELKLRCDAIQKREEEKRISDEKKHNDEVELLKKANEQLKANLESLLSTSK</sequence>
<dbReference type="GO" id="GO:0003887">
    <property type="term" value="F:DNA-directed DNA polymerase activity"/>
    <property type="evidence" value="ECO:0007669"/>
    <property type="project" value="UniProtKB-KW"/>
</dbReference>
<keyword evidence="2" id="KW-0539">Nucleus</keyword>
<feature type="coiled-coil region" evidence="3">
    <location>
        <begin position="1042"/>
        <end position="1119"/>
    </location>
</feature>
<proteinExistence type="inferred from homology"/>
<comment type="catalytic activity">
    <reaction evidence="2">
        <text>DNA(n) + a 2'-deoxyribonucleoside 5'-triphosphate = DNA(n+1) + diphosphate</text>
        <dbReference type="Rhea" id="RHEA:22508"/>
        <dbReference type="Rhea" id="RHEA-COMP:17339"/>
        <dbReference type="Rhea" id="RHEA-COMP:17340"/>
        <dbReference type="ChEBI" id="CHEBI:33019"/>
        <dbReference type="ChEBI" id="CHEBI:61560"/>
        <dbReference type="ChEBI" id="CHEBI:173112"/>
        <dbReference type="EC" id="2.7.7.7"/>
    </reaction>
</comment>
<dbReference type="GO" id="GO:0008310">
    <property type="term" value="F:single-stranded DNA 3'-5' DNA exonuclease activity"/>
    <property type="evidence" value="ECO:0007669"/>
    <property type="project" value="TreeGrafter"/>
</dbReference>
<keyword evidence="7" id="KW-1185">Reference proteome</keyword>
<evidence type="ECO:0000259" key="5">
    <source>
        <dbReference type="SMART" id="SM01159"/>
    </source>
</evidence>
<dbReference type="STRING" id="74557.A0A1V9Z0Q1"/>
<evidence type="ECO:0000256" key="2">
    <source>
        <dbReference type="RuleBase" id="RU365029"/>
    </source>
</evidence>
<name>A0A1V9Z0Q1_9STRA</name>
<keyword evidence="2" id="KW-0239">DNA-directed DNA polymerase</keyword>
<dbReference type="Pfam" id="PF10211">
    <property type="entry name" value="Ax_dynein_light"/>
    <property type="match status" value="1"/>
</dbReference>
<accession>A0A1V9Z0Q1</accession>
<dbReference type="GO" id="GO:0006297">
    <property type="term" value="P:nucleotide-excision repair, DNA gap filling"/>
    <property type="evidence" value="ECO:0007669"/>
    <property type="project" value="TreeGrafter"/>
</dbReference>
<keyword evidence="2" id="KW-0548">Nucleotidyltransferase</keyword>
<keyword evidence="2" id="KW-0408">Iron</keyword>
<dbReference type="EMBL" id="JNBS01002404">
    <property type="protein sequence ID" value="OQR91614.1"/>
    <property type="molecule type" value="Genomic_DNA"/>
</dbReference>